<dbReference type="KEGG" id="kne:92177649"/>
<evidence type="ECO:0000256" key="6">
    <source>
        <dbReference type="SAM" id="Phobius"/>
    </source>
</evidence>
<dbReference type="EMBL" id="JBCAWK010000001">
    <property type="protein sequence ID" value="KAK8869821.1"/>
    <property type="molecule type" value="Genomic_DNA"/>
</dbReference>
<feature type="transmembrane region" description="Helical" evidence="6">
    <location>
        <begin position="39"/>
        <end position="60"/>
    </location>
</feature>
<keyword evidence="2 6" id="KW-0812">Transmembrane</keyword>
<feature type="transmembrane region" description="Helical" evidence="6">
    <location>
        <begin position="189"/>
        <end position="212"/>
    </location>
</feature>
<dbReference type="PANTHER" id="PTHR16201">
    <property type="entry name" value="SEVEN TRANSMEMBRANE PROTEIN 1-RELATED"/>
    <property type="match status" value="1"/>
</dbReference>
<dbReference type="Proteomes" id="UP001388673">
    <property type="component" value="Unassembled WGS sequence"/>
</dbReference>
<name>A0AAW0Z701_9TREE</name>
<feature type="transmembrane region" description="Helical" evidence="6">
    <location>
        <begin position="97"/>
        <end position="120"/>
    </location>
</feature>
<dbReference type="InterPro" id="IPR006603">
    <property type="entry name" value="PQ-loop_rpt"/>
</dbReference>
<keyword evidence="3 6" id="KW-1133">Transmembrane helix</keyword>
<evidence type="ECO:0000256" key="5">
    <source>
        <dbReference type="SAM" id="MobiDB-lite"/>
    </source>
</evidence>
<feature type="transmembrane region" description="Helical" evidence="6">
    <location>
        <begin position="6"/>
        <end position="27"/>
    </location>
</feature>
<accession>A0AAW0Z701</accession>
<comment type="caution">
    <text evidence="7">The sequence shown here is derived from an EMBL/GenBank/DDBJ whole genome shotgun (WGS) entry which is preliminary data.</text>
</comment>
<dbReference type="FunFam" id="1.20.1280.290:FF:000029">
    <property type="entry name" value="Integral to membrane protein, putative"/>
    <property type="match status" value="1"/>
</dbReference>
<keyword evidence="8" id="KW-1185">Reference proteome</keyword>
<evidence type="ECO:0000256" key="2">
    <source>
        <dbReference type="ARBA" id="ARBA00022692"/>
    </source>
</evidence>
<dbReference type="AlphaFoldDB" id="A0AAW0Z701"/>
<evidence type="ECO:0000256" key="1">
    <source>
        <dbReference type="ARBA" id="ARBA00004141"/>
    </source>
</evidence>
<dbReference type="FunFam" id="1.20.1280.290:FF:000039">
    <property type="entry name" value="Integral membrane protein"/>
    <property type="match status" value="1"/>
</dbReference>
<evidence type="ECO:0008006" key="9">
    <source>
        <dbReference type="Google" id="ProtNLM"/>
    </source>
</evidence>
<sequence length="333" mass="37356">MKENYAAENVLGTIGAVLWMIQILPQIIKSYRDKSTKGLSGSLMFIWALASLFLGSYIVVQRLSIPLQIQPQAFGVLGAISWCQCLYYSGRSSKWQTVAVFITFCVVFAGFATGSVYALWAGQDRGVMWPIQMYGYISAVLLAVALLPQYWEIYKMREVVGISMLFMIVDILGGVFSFSSLFVRADLDVAAFVSYALVVVLDSVVIILAMILNPIAKRRRARESQALNEAEQGERPLSETPITDQQSLDQHLERRESTLMSDSRTATPVKGNGGRLRPRSDSRTHSFSSRHRALSQLDPRQGQFGHRDVVSDQEKEEHRVRDGHVKLEDGQER</sequence>
<organism evidence="7 8">
    <name type="scientific">Kwoniella newhampshirensis</name>
    <dbReference type="NCBI Taxonomy" id="1651941"/>
    <lineage>
        <taxon>Eukaryota</taxon>
        <taxon>Fungi</taxon>
        <taxon>Dikarya</taxon>
        <taxon>Basidiomycota</taxon>
        <taxon>Agaricomycotina</taxon>
        <taxon>Tremellomycetes</taxon>
        <taxon>Tremellales</taxon>
        <taxon>Cryptococcaceae</taxon>
        <taxon>Kwoniella</taxon>
    </lineage>
</organism>
<evidence type="ECO:0000313" key="8">
    <source>
        <dbReference type="Proteomes" id="UP001388673"/>
    </source>
</evidence>
<dbReference type="PANTHER" id="PTHR16201:SF37">
    <property type="entry name" value="PQ-LOOP REPEAT-CONTAINING PROTEIN"/>
    <property type="match status" value="1"/>
</dbReference>
<feature type="transmembrane region" description="Helical" evidence="6">
    <location>
        <begin position="159"/>
        <end position="183"/>
    </location>
</feature>
<feature type="compositionally biased region" description="Basic and acidic residues" evidence="5">
    <location>
        <begin position="305"/>
        <end position="333"/>
    </location>
</feature>
<feature type="region of interest" description="Disordered" evidence="5">
    <location>
        <begin position="226"/>
        <end position="333"/>
    </location>
</feature>
<gene>
    <name evidence="7" type="ORF">IAR55_000389</name>
</gene>
<dbReference type="GeneID" id="92177649"/>
<feature type="transmembrane region" description="Helical" evidence="6">
    <location>
        <begin position="126"/>
        <end position="147"/>
    </location>
</feature>
<dbReference type="GO" id="GO:0016020">
    <property type="term" value="C:membrane"/>
    <property type="evidence" value="ECO:0007669"/>
    <property type="project" value="UniProtKB-SubCell"/>
</dbReference>
<protein>
    <recommendedName>
        <fullName evidence="9">Integral membrane protein</fullName>
    </recommendedName>
</protein>
<dbReference type="Gene3D" id="1.20.1280.290">
    <property type="match status" value="2"/>
</dbReference>
<dbReference type="RefSeq" id="XP_066806067.1">
    <property type="nucleotide sequence ID" value="XM_066943525.1"/>
</dbReference>
<reference evidence="7 8" key="1">
    <citation type="journal article" date="2024" name="bioRxiv">
        <title>Comparative genomics of Cryptococcus and Kwoniella reveals pathogenesis evolution and contrasting karyotype dynamics via intercentromeric recombination or chromosome fusion.</title>
        <authorList>
            <person name="Coelho M.A."/>
            <person name="David-Palma M."/>
            <person name="Shea T."/>
            <person name="Bowers K."/>
            <person name="McGinley-Smith S."/>
            <person name="Mohammad A.W."/>
            <person name="Gnirke A."/>
            <person name="Yurkov A.M."/>
            <person name="Nowrousian M."/>
            <person name="Sun S."/>
            <person name="Cuomo C.A."/>
            <person name="Heitman J."/>
        </authorList>
    </citation>
    <scope>NUCLEOTIDE SEQUENCE [LARGE SCALE GENOMIC DNA]</scope>
    <source>
        <strain evidence="7 8">CBS 13917</strain>
    </source>
</reference>
<feature type="compositionally biased region" description="Polar residues" evidence="5">
    <location>
        <begin position="240"/>
        <end position="249"/>
    </location>
</feature>
<dbReference type="Pfam" id="PF04193">
    <property type="entry name" value="PQ-loop"/>
    <property type="match status" value="2"/>
</dbReference>
<proteinExistence type="predicted"/>
<evidence type="ECO:0000256" key="4">
    <source>
        <dbReference type="ARBA" id="ARBA00023136"/>
    </source>
</evidence>
<dbReference type="InterPro" id="IPR051415">
    <property type="entry name" value="LAAT-1"/>
</dbReference>
<evidence type="ECO:0000256" key="3">
    <source>
        <dbReference type="ARBA" id="ARBA00022989"/>
    </source>
</evidence>
<keyword evidence="4 6" id="KW-0472">Membrane</keyword>
<comment type="subcellular location">
    <subcellularLocation>
        <location evidence="1">Membrane</location>
        <topology evidence="1">Multi-pass membrane protein</topology>
    </subcellularLocation>
</comment>
<dbReference type="SMART" id="SM00679">
    <property type="entry name" value="CTNS"/>
    <property type="match status" value="2"/>
</dbReference>
<evidence type="ECO:0000313" key="7">
    <source>
        <dbReference type="EMBL" id="KAK8869821.1"/>
    </source>
</evidence>